<organism evidence="2 3">
    <name type="scientific">Flavobacterium agri</name>
    <dbReference type="NCBI Taxonomy" id="2743471"/>
    <lineage>
        <taxon>Bacteria</taxon>
        <taxon>Pseudomonadati</taxon>
        <taxon>Bacteroidota</taxon>
        <taxon>Flavobacteriia</taxon>
        <taxon>Flavobacteriales</taxon>
        <taxon>Flavobacteriaceae</taxon>
        <taxon>Flavobacterium</taxon>
    </lineage>
</organism>
<evidence type="ECO:0008006" key="4">
    <source>
        <dbReference type="Google" id="ProtNLM"/>
    </source>
</evidence>
<evidence type="ECO:0000313" key="3">
    <source>
        <dbReference type="Proteomes" id="UP000535020"/>
    </source>
</evidence>
<dbReference type="Proteomes" id="UP000535020">
    <property type="component" value="Unassembled WGS sequence"/>
</dbReference>
<evidence type="ECO:0000313" key="2">
    <source>
        <dbReference type="EMBL" id="NYA70374.1"/>
    </source>
</evidence>
<keyword evidence="3" id="KW-1185">Reference proteome</keyword>
<proteinExistence type="predicted"/>
<evidence type="ECO:0000256" key="1">
    <source>
        <dbReference type="SAM" id="SignalP"/>
    </source>
</evidence>
<dbReference type="RefSeq" id="WP_176005187.1">
    <property type="nucleotide sequence ID" value="NZ_JABWMI010000006.1"/>
</dbReference>
<name>A0A7Y8Y0J2_9FLAO</name>
<protein>
    <recommendedName>
        <fullName evidence="4">Por secretion system C-terminal sorting domain-containing protein</fullName>
    </recommendedName>
</protein>
<comment type="caution">
    <text evidence="2">The sequence shown here is derived from an EMBL/GenBank/DDBJ whole genome shotgun (WGS) entry which is preliminary data.</text>
</comment>
<gene>
    <name evidence="2" type="ORF">HZF10_05535</name>
</gene>
<accession>A0A7Y8Y0J2</accession>
<keyword evidence="1" id="KW-0732">Signal</keyword>
<reference evidence="2 3" key="1">
    <citation type="submission" date="2020-07" db="EMBL/GenBank/DDBJ databases">
        <authorList>
            <person name="Sun Q."/>
        </authorList>
    </citation>
    <scope>NUCLEOTIDE SEQUENCE [LARGE SCALE GENOMIC DNA]</scope>
    <source>
        <strain evidence="2 3">MAH-1</strain>
    </source>
</reference>
<feature type="chain" id="PRO_5030677883" description="Por secretion system C-terminal sorting domain-containing protein" evidence="1">
    <location>
        <begin position="24"/>
        <end position="200"/>
    </location>
</feature>
<dbReference type="AlphaFoldDB" id="A0A7Y8Y0J2"/>
<feature type="signal peptide" evidence="1">
    <location>
        <begin position="1"/>
        <end position="23"/>
    </location>
</feature>
<dbReference type="EMBL" id="JACBJI010000002">
    <property type="protein sequence ID" value="NYA70374.1"/>
    <property type="molecule type" value="Genomic_DNA"/>
</dbReference>
<sequence length="200" mass="22279">MKNFMKFGLVMAMLFGMAFSAFANTADFSLRVMNTNGKTVSLSLVEAKNIKLSIFADNEDLLFQETIDSDGHISRKYDLNAFPSGTYTLEAESAHKITRYEITIDANSAKISTEAKAEVKKPMVVKKGTDRVSLSIINTEKTPVEIAIFDDSGSELYRQTFPAELSLIKMFSFDNVNYGNYTFVTTYSNKTFTDSVKAGK</sequence>